<dbReference type="InterPro" id="IPR037151">
    <property type="entry name" value="AlkB-like_sf"/>
</dbReference>
<evidence type="ECO:0000313" key="3">
    <source>
        <dbReference type="EMBL" id="KAL1836146.1"/>
    </source>
</evidence>
<dbReference type="Proteomes" id="UP001583172">
    <property type="component" value="Unassembled WGS sequence"/>
</dbReference>
<dbReference type="EMBL" id="JAZGSY010000458">
    <property type="protein sequence ID" value="KAL1836146.1"/>
    <property type="molecule type" value="Genomic_DNA"/>
</dbReference>
<feature type="region of interest" description="Disordered" evidence="1">
    <location>
        <begin position="1"/>
        <end position="72"/>
    </location>
</feature>
<dbReference type="Pfam" id="PF13532">
    <property type="entry name" value="2OG-FeII_Oxy_2"/>
    <property type="match status" value="1"/>
</dbReference>
<dbReference type="PANTHER" id="PTHR31573">
    <property type="entry name" value="ALPHA-KETOGLUTARATE-DEPENDENT DIOXYGENASE ALKB HOMOLOG 2"/>
    <property type="match status" value="1"/>
</dbReference>
<evidence type="ECO:0000313" key="4">
    <source>
        <dbReference type="Proteomes" id="UP001583172"/>
    </source>
</evidence>
<comment type="caution">
    <text evidence="3">The sequence shown here is derived from an EMBL/GenBank/DDBJ whole genome shotgun (WGS) entry which is preliminary data.</text>
</comment>
<feature type="compositionally biased region" description="Pro residues" evidence="1">
    <location>
        <begin position="12"/>
        <end position="21"/>
    </location>
</feature>
<evidence type="ECO:0000259" key="2">
    <source>
        <dbReference type="Pfam" id="PF13532"/>
    </source>
</evidence>
<keyword evidence="4" id="KW-1185">Reference proteome</keyword>
<proteinExistence type="predicted"/>
<accession>A0ABR3V437</accession>
<reference evidence="3 4" key="1">
    <citation type="journal article" date="2024" name="Commun. Biol.">
        <title>Comparative genomic analysis of thermophilic fungi reveals convergent evolutionary adaptations and gene losses.</title>
        <authorList>
            <person name="Steindorff A.S."/>
            <person name="Aguilar-Pontes M.V."/>
            <person name="Robinson A.J."/>
            <person name="Andreopoulos B."/>
            <person name="LaButti K."/>
            <person name="Kuo A."/>
            <person name="Mondo S."/>
            <person name="Riley R."/>
            <person name="Otillar R."/>
            <person name="Haridas S."/>
            <person name="Lipzen A."/>
            <person name="Grimwood J."/>
            <person name="Schmutz J."/>
            <person name="Clum A."/>
            <person name="Reid I.D."/>
            <person name="Moisan M.C."/>
            <person name="Butler G."/>
            <person name="Nguyen T.T.M."/>
            <person name="Dewar K."/>
            <person name="Conant G."/>
            <person name="Drula E."/>
            <person name="Henrissat B."/>
            <person name="Hansel C."/>
            <person name="Singer S."/>
            <person name="Hutchinson M.I."/>
            <person name="de Vries R.P."/>
            <person name="Natvig D.O."/>
            <person name="Powell A.J."/>
            <person name="Tsang A."/>
            <person name="Grigoriev I.V."/>
        </authorList>
    </citation>
    <scope>NUCLEOTIDE SEQUENCE [LARGE SCALE GENOMIC DNA]</scope>
    <source>
        <strain evidence="3 4">CBS 620.91</strain>
    </source>
</reference>
<protein>
    <recommendedName>
        <fullName evidence="2">Alpha-ketoglutarate-dependent dioxygenase AlkB-like domain-containing protein</fullName>
    </recommendedName>
</protein>
<dbReference type="Gene3D" id="2.60.120.590">
    <property type="entry name" value="Alpha-ketoglutarate-dependent dioxygenase AlkB-like"/>
    <property type="match status" value="1"/>
</dbReference>
<dbReference type="InterPro" id="IPR027450">
    <property type="entry name" value="AlkB-like"/>
</dbReference>
<organism evidence="3 4">
    <name type="scientific">Humicola insolens</name>
    <name type="common">Soft-rot fungus</name>
    <dbReference type="NCBI Taxonomy" id="85995"/>
    <lineage>
        <taxon>Eukaryota</taxon>
        <taxon>Fungi</taxon>
        <taxon>Dikarya</taxon>
        <taxon>Ascomycota</taxon>
        <taxon>Pezizomycotina</taxon>
        <taxon>Sordariomycetes</taxon>
        <taxon>Sordariomycetidae</taxon>
        <taxon>Sordariales</taxon>
        <taxon>Chaetomiaceae</taxon>
        <taxon>Mycothermus</taxon>
    </lineage>
</organism>
<name>A0ABR3V437_HUMIN</name>
<feature type="compositionally biased region" description="Low complexity" evidence="1">
    <location>
        <begin position="1"/>
        <end position="11"/>
    </location>
</feature>
<gene>
    <name evidence="3" type="ORF">VTJ49DRAFT_5532</name>
</gene>
<dbReference type="PANTHER" id="PTHR31573:SF4">
    <property type="entry name" value="FE2OG DIOXYGENASE DOMAIN-CONTAINING PROTEIN"/>
    <property type="match status" value="1"/>
</dbReference>
<dbReference type="InterPro" id="IPR032852">
    <property type="entry name" value="ALKBH2"/>
</dbReference>
<sequence>MAGPTAPVEPAASPPGSPALPPAGGAAGGSTTCPASAPADDSQTALSKRMSDDPDLAAGEQPAKRVRVTRSSASKELAKDKAVVEVSDGPVLVPLPTTDTVPQGVDPAVWARPLPGGQPLVWAKGRGALCEALPYFKSFKSSLHSKDLVAQGFLIDSATEARDVFGAQVIISSVGGNRIKDAETGTMVRRSDASESDRGYKAIKNAYQNNNLVAVIAGEANPLYPCRPPCAYAVLGWFHVTDIWREQQKASPDSKPISTWHIRFEMADLTQESWWIPKGVTTPDCPGDLTVRCPIKDCKDCKTPSKEIFQCGWICLNFECKEYFTLPGGKQLNHETLAYTDIFLKERTPFEGEIPPIRPPVPDATGCHGTEFALRVGFVCPDCGCCNRRVFWNRWVCENPNCGHNHEAPMLPYPAEELIKENEAFDKEMQNKREKWGVNGNWFNDPNFLYDPYATIFHRGYLQFSQTLQLGGFHVRQYFLPNSDGEVLGSFSILSASTEVNKRPGGSDDLFRQLELTDIGLRRNPAAVFGHKLEGYTRHFQQNFGARYKFGVTVQSKGFGEAPDVILKALHRLIWAKKMCVAHSNAFIRTLPERWVGPDAIVPEDGDFNELLALGYMEKDKINYHDDGESELGPVVAALSLGSPSTMSFRFKRKTGFWFPMYTDRGRRCYKEALEVVMKHGDMMVMVGPRIQKIYEHTVDPYGKRRFSLTARYIDPAKMTSQEDIDDAAVKGAIPEHARAFTYDGF</sequence>
<evidence type="ECO:0000256" key="1">
    <source>
        <dbReference type="SAM" id="MobiDB-lite"/>
    </source>
</evidence>
<dbReference type="SUPFAM" id="SSF51197">
    <property type="entry name" value="Clavaminate synthase-like"/>
    <property type="match status" value="1"/>
</dbReference>
<feature type="domain" description="Alpha-ketoglutarate-dependent dioxygenase AlkB-like" evidence="2">
    <location>
        <begin position="539"/>
        <end position="712"/>
    </location>
</feature>